<evidence type="ECO:0000256" key="1">
    <source>
        <dbReference type="ARBA" id="ARBA00004162"/>
    </source>
</evidence>
<keyword evidence="7" id="KW-0653">Protein transport</keyword>
<accession>A0A917PDQ2</accession>
<reference evidence="8" key="1">
    <citation type="journal article" date="2014" name="Int. J. Syst. Evol. Microbiol.">
        <title>Complete genome sequence of Corynebacterium casei LMG S-19264T (=DSM 44701T), isolated from a smear-ripened cheese.</title>
        <authorList>
            <consortium name="US DOE Joint Genome Institute (JGI-PGF)"/>
            <person name="Walter F."/>
            <person name="Albersmeier A."/>
            <person name="Kalinowski J."/>
            <person name="Ruckert C."/>
        </authorList>
    </citation>
    <scope>NUCLEOTIDE SEQUENCE</scope>
    <source>
        <strain evidence="8">JCM 14371</strain>
    </source>
</reference>
<dbReference type="AlphaFoldDB" id="A0A917PDQ2"/>
<dbReference type="EMBL" id="BMOE01000004">
    <property type="protein sequence ID" value="GGJ71854.1"/>
    <property type="molecule type" value="Genomic_DNA"/>
</dbReference>
<dbReference type="Proteomes" id="UP000635726">
    <property type="component" value="Unassembled WGS sequence"/>
</dbReference>
<protein>
    <submittedName>
        <fullName evidence="8">Biopolymer transporter ExbD</fullName>
    </submittedName>
</protein>
<reference evidence="8" key="2">
    <citation type="submission" date="2020-09" db="EMBL/GenBank/DDBJ databases">
        <authorList>
            <person name="Sun Q."/>
            <person name="Ohkuma M."/>
        </authorList>
    </citation>
    <scope>NUCLEOTIDE SEQUENCE</scope>
    <source>
        <strain evidence="8">JCM 14371</strain>
    </source>
</reference>
<evidence type="ECO:0000256" key="7">
    <source>
        <dbReference type="RuleBase" id="RU003879"/>
    </source>
</evidence>
<comment type="subcellular location">
    <subcellularLocation>
        <location evidence="1">Cell membrane</location>
        <topology evidence="1">Single-pass membrane protein</topology>
    </subcellularLocation>
    <subcellularLocation>
        <location evidence="7">Cell membrane</location>
        <topology evidence="7">Single-pass type II membrane protein</topology>
    </subcellularLocation>
</comment>
<dbReference type="GO" id="GO:0015031">
    <property type="term" value="P:protein transport"/>
    <property type="evidence" value="ECO:0007669"/>
    <property type="project" value="UniProtKB-KW"/>
</dbReference>
<dbReference type="GO" id="GO:0022857">
    <property type="term" value="F:transmembrane transporter activity"/>
    <property type="evidence" value="ECO:0007669"/>
    <property type="project" value="InterPro"/>
</dbReference>
<evidence type="ECO:0000313" key="8">
    <source>
        <dbReference type="EMBL" id="GGJ71854.1"/>
    </source>
</evidence>
<dbReference type="GO" id="GO:0005886">
    <property type="term" value="C:plasma membrane"/>
    <property type="evidence" value="ECO:0007669"/>
    <property type="project" value="UniProtKB-SubCell"/>
</dbReference>
<evidence type="ECO:0000256" key="2">
    <source>
        <dbReference type="ARBA" id="ARBA00005811"/>
    </source>
</evidence>
<dbReference type="InterPro" id="IPR003400">
    <property type="entry name" value="ExbD"/>
</dbReference>
<keyword evidence="6" id="KW-0472">Membrane</keyword>
<evidence type="ECO:0000313" key="9">
    <source>
        <dbReference type="Proteomes" id="UP000635726"/>
    </source>
</evidence>
<keyword evidence="5" id="KW-1133">Transmembrane helix</keyword>
<gene>
    <name evidence="8" type="ORF">GCM10008939_15320</name>
</gene>
<keyword evidence="7" id="KW-0813">Transport</keyword>
<name>A0A917PDQ2_9DEIO</name>
<evidence type="ECO:0000256" key="4">
    <source>
        <dbReference type="ARBA" id="ARBA00022692"/>
    </source>
</evidence>
<evidence type="ECO:0000256" key="6">
    <source>
        <dbReference type="ARBA" id="ARBA00023136"/>
    </source>
</evidence>
<keyword evidence="4 7" id="KW-0812">Transmembrane</keyword>
<comment type="similarity">
    <text evidence="2 7">Belongs to the ExbD/TolR family.</text>
</comment>
<evidence type="ECO:0000256" key="5">
    <source>
        <dbReference type="ARBA" id="ARBA00022989"/>
    </source>
</evidence>
<dbReference type="Gene3D" id="3.30.420.270">
    <property type="match status" value="1"/>
</dbReference>
<evidence type="ECO:0000256" key="3">
    <source>
        <dbReference type="ARBA" id="ARBA00022475"/>
    </source>
</evidence>
<proteinExistence type="inferred from homology"/>
<comment type="caution">
    <text evidence="8">The sequence shown here is derived from an EMBL/GenBank/DDBJ whole genome shotgun (WGS) entry which is preliminary data.</text>
</comment>
<dbReference type="PANTHER" id="PTHR30558:SF3">
    <property type="entry name" value="BIOPOLYMER TRANSPORT PROTEIN EXBD-RELATED"/>
    <property type="match status" value="1"/>
</dbReference>
<dbReference type="Pfam" id="PF02472">
    <property type="entry name" value="ExbD"/>
    <property type="match status" value="1"/>
</dbReference>
<organism evidence="8 9">
    <name type="scientific">Deinococcus aquiradiocola</name>
    <dbReference type="NCBI Taxonomy" id="393059"/>
    <lineage>
        <taxon>Bacteria</taxon>
        <taxon>Thermotogati</taxon>
        <taxon>Deinococcota</taxon>
        <taxon>Deinococci</taxon>
        <taxon>Deinococcales</taxon>
        <taxon>Deinococcaceae</taxon>
        <taxon>Deinococcus</taxon>
    </lineage>
</organism>
<sequence>MRRRFREETHVTFDFAPMVDVVLLLLIFFLLTSNLAARQNALPLDLPRASTTVKETPDLPLVSVTRDGKVYLNGTATTLSRLGEQLKPLIRTSGGLVGLRADESGNYGSVVQVMDVIKRAGGERLALGTRTR</sequence>
<keyword evidence="3" id="KW-1003">Cell membrane</keyword>
<keyword evidence="9" id="KW-1185">Reference proteome</keyword>
<dbReference type="PANTHER" id="PTHR30558">
    <property type="entry name" value="EXBD MEMBRANE COMPONENT OF PMF-DRIVEN MACROMOLECULE IMPORT SYSTEM"/>
    <property type="match status" value="1"/>
</dbReference>
<dbReference type="RefSeq" id="WP_188961903.1">
    <property type="nucleotide sequence ID" value="NZ_BMOE01000004.1"/>
</dbReference>